<dbReference type="InterPro" id="IPR050796">
    <property type="entry name" value="SCF_F-box_component"/>
</dbReference>
<accession>A0ABD1GPG8</accession>
<dbReference type="InterPro" id="IPR013187">
    <property type="entry name" value="F-box-assoc_dom_typ3"/>
</dbReference>
<reference evidence="2 3" key="1">
    <citation type="submission" date="2024-06" db="EMBL/GenBank/DDBJ databases">
        <title>A chromosome level genome sequence of Diviner's sage (Salvia divinorum).</title>
        <authorList>
            <person name="Ford S.A."/>
            <person name="Ro D.-K."/>
            <person name="Ness R.W."/>
            <person name="Phillips M.A."/>
        </authorList>
    </citation>
    <scope>NUCLEOTIDE SEQUENCE [LARGE SCALE GENOMIC DNA]</scope>
    <source>
        <strain evidence="2">SAF-2024a</strain>
        <tissue evidence="2">Leaf</tissue>
    </source>
</reference>
<dbReference type="PANTHER" id="PTHR31672">
    <property type="entry name" value="BNACNNG10540D PROTEIN"/>
    <property type="match status" value="1"/>
</dbReference>
<dbReference type="EMBL" id="JBEAFC010000008">
    <property type="protein sequence ID" value="KAL1546025.1"/>
    <property type="molecule type" value="Genomic_DNA"/>
</dbReference>
<comment type="caution">
    <text evidence="2">The sequence shown here is derived from an EMBL/GenBank/DDBJ whole genome shotgun (WGS) entry which is preliminary data.</text>
</comment>
<evidence type="ECO:0000313" key="3">
    <source>
        <dbReference type="Proteomes" id="UP001567538"/>
    </source>
</evidence>
<organism evidence="2 3">
    <name type="scientific">Salvia divinorum</name>
    <name type="common">Maria pastora</name>
    <name type="synonym">Diviner's sage</name>
    <dbReference type="NCBI Taxonomy" id="28513"/>
    <lineage>
        <taxon>Eukaryota</taxon>
        <taxon>Viridiplantae</taxon>
        <taxon>Streptophyta</taxon>
        <taxon>Embryophyta</taxon>
        <taxon>Tracheophyta</taxon>
        <taxon>Spermatophyta</taxon>
        <taxon>Magnoliopsida</taxon>
        <taxon>eudicotyledons</taxon>
        <taxon>Gunneridae</taxon>
        <taxon>Pentapetalae</taxon>
        <taxon>asterids</taxon>
        <taxon>lamiids</taxon>
        <taxon>Lamiales</taxon>
        <taxon>Lamiaceae</taxon>
        <taxon>Nepetoideae</taxon>
        <taxon>Mentheae</taxon>
        <taxon>Salviinae</taxon>
        <taxon>Salvia</taxon>
        <taxon>Salvia subgen. Calosphace</taxon>
    </lineage>
</organism>
<dbReference type="AlphaFoldDB" id="A0ABD1GPG8"/>
<evidence type="ECO:0000313" key="2">
    <source>
        <dbReference type="EMBL" id="KAL1546025.1"/>
    </source>
</evidence>
<keyword evidence="3" id="KW-1185">Reference proteome</keyword>
<protein>
    <recommendedName>
        <fullName evidence="1">F-box associated beta-propeller type 3 domain-containing protein</fullName>
    </recommendedName>
</protein>
<sequence length="427" mass="49591">MAARFRRLATSATRCLPLCNFVRSTNCFLGQGIEFVPSHRNVETIWDSTTNKLNTPFAYPSEPIERPPCVSEKKFRSSLSPCLQLWEANICTKPKPDIYVYYRDKVLGSHLAAYSLKDDCTINTMSPKYYIYPPSFLVKHYRFTGASWNGLFHYHYDGVGHALWNPTTSEYKILPKSFVELLPRCTTIRLQSQMWHDHKFDDYKVLHISSVYLEGEEESYGYLDMVFYMELYSLKTNSWKRIPCTEFNYIWGDNNACISDVFYCNASEGILALDFSTESLSSLPYPNARDGHWVISLLEYKGLLSALECFRRKDDKHVLPIPYKYHLWVMIDGSWIRESVFYTRGVQDPFCFSHDGKLLYFESLTNNELVVFDRATGELKHLGVNYNSICLKMISVAKSFVQLNGISHVEEMHDQILKMKTRLNAET</sequence>
<feature type="domain" description="F-box associated beta-propeller type 3" evidence="1">
    <location>
        <begin position="143"/>
        <end position="347"/>
    </location>
</feature>
<name>A0ABD1GPG8_SALDI</name>
<dbReference type="InterPro" id="IPR017451">
    <property type="entry name" value="F-box-assoc_interact_dom"/>
</dbReference>
<proteinExistence type="predicted"/>
<gene>
    <name evidence="2" type="ORF">AAHA92_22684</name>
</gene>
<dbReference type="Pfam" id="PF08268">
    <property type="entry name" value="FBA_3"/>
    <property type="match status" value="1"/>
</dbReference>
<dbReference type="Proteomes" id="UP001567538">
    <property type="component" value="Unassembled WGS sequence"/>
</dbReference>
<dbReference type="NCBIfam" id="TIGR01640">
    <property type="entry name" value="F_box_assoc_1"/>
    <property type="match status" value="1"/>
</dbReference>
<dbReference type="PANTHER" id="PTHR31672:SF13">
    <property type="entry name" value="F-BOX PROTEIN CPR30-LIKE"/>
    <property type="match status" value="1"/>
</dbReference>
<evidence type="ECO:0000259" key="1">
    <source>
        <dbReference type="Pfam" id="PF08268"/>
    </source>
</evidence>